<dbReference type="Pfam" id="PF00685">
    <property type="entry name" value="Sulfotransfer_1"/>
    <property type="match status" value="1"/>
</dbReference>
<sequence length="263" mass="30825">MKYLISKISIYARNILALKSTDVFLVSFPKSGNTWVRFYLCNLLNNIPSLHFTDQPIDFKILDDIMPELGKNNLTVSWPYKGFPRIIKTHIAYKPVLGKHRTILVVRDPRDVMVSYFKFEKTKSVSNFTGDNISAFIKNQKFGIEAWCKHFLSWQRYTAMIVKYEDLKERDINIFEEMNNFLSLSVDKNVFLKSVEQSRFENIKKIEESRGLADPSKVNSNFKFARSGKTGQWKEMLSAEDLNYIKDTLNRYSINLYNDYEVS</sequence>
<dbReference type="InterPro" id="IPR027417">
    <property type="entry name" value="P-loop_NTPase"/>
</dbReference>
<keyword evidence="2 4" id="KW-0808">Transferase</keyword>
<dbReference type="OrthoDB" id="1437579at2"/>
<evidence type="ECO:0000256" key="1">
    <source>
        <dbReference type="ARBA" id="ARBA00005771"/>
    </source>
</evidence>
<dbReference type="Proteomes" id="UP000321533">
    <property type="component" value="Chromosome"/>
</dbReference>
<feature type="domain" description="Sulfotransferase" evidence="3">
    <location>
        <begin position="21"/>
        <end position="248"/>
    </location>
</feature>
<accession>A0A5B8VC31</accession>
<name>A0A5B8VC31_9BACT</name>
<dbReference type="KEGG" id="pgin:FRZ67_15070"/>
<evidence type="ECO:0000259" key="3">
    <source>
        <dbReference type="Pfam" id="PF00685"/>
    </source>
</evidence>
<dbReference type="GO" id="GO:0008146">
    <property type="term" value="F:sulfotransferase activity"/>
    <property type="evidence" value="ECO:0007669"/>
    <property type="project" value="InterPro"/>
</dbReference>
<evidence type="ECO:0000256" key="2">
    <source>
        <dbReference type="ARBA" id="ARBA00022679"/>
    </source>
</evidence>
<dbReference type="Gene3D" id="3.40.50.300">
    <property type="entry name" value="P-loop containing nucleotide triphosphate hydrolases"/>
    <property type="match status" value="1"/>
</dbReference>
<keyword evidence="5" id="KW-1185">Reference proteome</keyword>
<dbReference type="InterPro" id="IPR000863">
    <property type="entry name" value="Sulfotransferase_dom"/>
</dbReference>
<dbReference type="RefSeq" id="WP_147190713.1">
    <property type="nucleotide sequence ID" value="NZ_CP042435.1"/>
</dbReference>
<gene>
    <name evidence="4" type="ORF">FRZ67_15070</name>
</gene>
<dbReference type="SUPFAM" id="SSF52540">
    <property type="entry name" value="P-loop containing nucleoside triphosphate hydrolases"/>
    <property type="match status" value="1"/>
</dbReference>
<reference evidence="4 5" key="1">
    <citation type="journal article" date="2016" name="Int. J. Syst. Evol. Microbiol.">
        <title>Panacibacter ginsenosidivorans gen. nov., sp. nov., with ginsenoside converting activity isolated from soil of a ginseng field.</title>
        <authorList>
            <person name="Siddiqi M.Z."/>
            <person name="Muhammad Shafi S."/>
            <person name="Choi K.D."/>
            <person name="Im W.T."/>
        </authorList>
    </citation>
    <scope>NUCLEOTIDE SEQUENCE [LARGE SCALE GENOMIC DNA]</scope>
    <source>
        <strain evidence="4 5">Gsoil1550</strain>
    </source>
</reference>
<protein>
    <submittedName>
        <fullName evidence="4">Sulfotransferase domain-containing protein</fullName>
    </submittedName>
</protein>
<evidence type="ECO:0000313" key="5">
    <source>
        <dbReference type="Proteomes" id="UP000321533"/>
    </source>
</evidence>
<comment type="similarity">
    <text evidence="1">Belongs to the sulfotransferase 1 family.</text>
</comment>
<organism evidence="4 5">
    <name type="scientific">Panacibacter ginsenosidivorans</name>
    <dbReference type="NCBI Taxonomy" id="1813871"/>
    <lineage>
        <taxon>Bacteria</taxon>
        <taxon>Pseudomonadati</taxon>
        <taxon>Bacteroidota</taxon>
        <taxon>Chitinophagia</taxon>
        <taxon>Chitinophagales</taxon>
        <taxon>Chitinophagaceae</taxon>
        <taxon>Panacibacter</taxon>
    </lineage>
</organism>
<proteinExistence type="inferred from homology"/>
<dbReference type="AlphaFoldDB" id="A0A5B8VC31"/>
<dbReference type="PANTHER" id="PTHR11783">
    <property type="entry name" value="SULFOTRANSFERASE SULT"/>
    <property type="match status" value="1"/>
</dbReference>
<evidence type="ECO:0000313" key="4">
    <source>
        <dbReference type="EMBL" id="QEC68563.1"/>
    </source>
</evidence>
<dbReference type="EMBL" id="CP042435">
    <property type="protein sequence ID" value="QEC68563.1"/>
    <property type="molecule type" value="Genomic_DNA"/>
</dbReference>